<feature type="region of interest" description="Disordered" evidence="1">
    <location>
        <begin position="25"/>
        <end position="181"/>
    </location>
</feature>
<dbReference type="RefSeq" id="WP_271416760.1">
    <property type="nucleotide sequence ID" value="NZ_BAAATN010000023.1"/>
</dbReference>
<gene>
    <name evidence="3" type="ORF">ACFPRC_18975</name>
</gene>
<feature type="compositionally biased region" description="Low complexity" evidence="1">
    <location>
        <begin position="94"/>
        <end position="111"/>
    </location>
</feature>
<dbReference type="Proteomes" id="UP001595855">
    <property type="component" value="Unassembled WGS sequence"/>
</dbReference>
<feature type="compositionally biased region" description="Pro residues" evidence="1">
    <location>
        <begin position="136"/>
        <end position="150"/>
    </location>
</feature>
<reference evidence="4" key="1">
    <citation type="journal article" date="2019" name="Int. J. Syst. Evol. Microbiol.">
        <title>The Global Catalogue of Microorganisms (GCM) 10K type strain sequencing project: providing services to taxonomists for standard genome sequencing and annotation.</title>
        <authorList>
            <consortium name="The Broad Institute Genomics Platform"/>
            <consortium name="The Broad Institute Genome Sequencing Center for Infectious Disease"/>
            <person name="Wu L."/>
            <person name="Ma J."/>
        </authorList>
    </citation>
    <scope>NUCLEOTIDE SEQUENCE [LARGE SCALE GENOMIC DNA]</scope>
    <source>
        <strain evidence="4">CGMCC 4.1542</strain>
    </source>
</reference>
<evidence type="ECO:0008006" key="5">
    <source>
        <dbReference type="Google" id="ProtNLM"/>
    </source>
</evidence>
<keyword evidence="4" id="KW-1185">Reference proteome</keyword>
<feature type="signal peptide" evidence="2">
    <location>
        <begin position="1"/>
        <end position="19"/>
    </location>
</feature>
<feature type="chain" id="PRO_5045417352" description="Lipoprotein" evidence="2">
    <location>
        <begin position="20"/>
        <end position="181"/>
    </location>
</feature>
<evidence type="ECO:0000313" key="4">
    <source>
        <dbReference type="Proteomes" id="UP001595855"/>
    </source>
</evidence>
<accession>A0ABV9WVP1</accession>
<protein>
    <recommendedName>
        <fullName evidence="5">Lipoprotein</fullName>
    </recommendedName>
</protein>
<proteinExistence type="predicted"/>
<keyword evidence="2" id="KW-0732">Signal</keyword>
<name>A0ABV9WVP1_9ACTN</name>
<evidence type="ECO:0000256" key="1">
    <source>
        <dbReference type="SAM" id="MobiDB-lite"/>
    </source>
</evidence>
<sequence length="181" mass="17730">MRPLYVPVRLAATAVAVVAAAGCMSVGDESGGDVRPSHSAGERGGEAPEGGPAVSGGTAGYREAAADEGHGEGKKAGGGGRGDGREKGEDGTDGDASASASSAGHPSRGAPPKGGDPEPEPTRMPPEEPTRTAEPEPTPTQEPPAPPTPEPTVAEPSSSAHEPPGTQLEQREPAPAAGAPV</sequence>
<feature type="compositionally biased region" description="Basic and acidic residues" evidence="1">
    <location>
        <begin position="64"/>
        <end position="75"/>
    </location>
</feature>
<dbReference type="EMBL" id="JBHSJO010000001">
    <property type="protein sequence ID" value="MFC5016946.1"/>
    <property type="molecule type" value="Genomic_DNA"/>
</dbReference>
<feature type="compositionally biased region" description="Basic and acidic residues" evidence="1">
    <location>
        <begin position="125"/>
        <end position="134"/>
    </location>
</feature>
<organism evidence="3 4">
    <name type="scientific">Streptomyces lienomycini</name>
    <dbReference type="NCBI Taxonomy" id="284035"/>
    <lineage>
        <taxon>Bacteria</taxon>
        <taxon>Bacillati</taxon>
        <taxon>Actinomycetota</taxon>
        <taxon>Actinomycetes</taxon>
        <taxon>Kitasatosporales</taxon>
        <taxon>Streptomycetaceae</taxon>
        <taxon>Streptomyces</taxon>
    </lineage>
</organism>
<evidence type="ECO:0000256" key="2">
    <source>
        <dbReference type="SAM" id="SignalP"/>
    </source>
</evidence>
<dbReference type="PROSITE" id="PS51257">
    <property type="entry name" value="PROKAR_LIPOPROTEIN"/>
    <property type="match status" value="1"/>
</dbReference>
<comment type="caution">
    <text evidence="3">The sequence shown here is derived from an EMBL/GenBank/DDBJ whole genome shotgun (WGS) entry which is preliminary data.</text>
</comment>
<evidence type="ECO:0000313" key="3">
    <source>
        <dbReference type="EMBL" id="MFC5016946.1"/>
    </source>
</evidence>